<dbReference type="Pfam" id="PF07691">
    <property type="entry name" value="PA14"/>
    <property type="match status" value="1"/>
</dbReference>
<evidence type="ECO:0000313" key="6">
    <source>
        <dbReference type="Proteomes" id="UP000198876"/>
    </source>
</evidence>
<dbReference type="RefSeq" id="WP_092891831.1">
    <property type="nucleotide sequence ID" value="NZ_FOOQ01000002.1"/>
</dbReference>
<accession>A0A1I2RU18</accession>
<dbReference type="PROSITE" id="PS51820">
    <property type="entry name" value="PA14"/>
    <property type="match status" value="1"/>
</dbReference>
<dbReference type="InterPro" id="IPR037524">
    <property type="entry name" value="PA14/GLEYA"/>
</dbReference>
<dbReference type="Gene3D" id="2.60.40.10">
    <property type="entry name" value="Immunoglobulins"/>
    <property type="match status" value="1"/>
</dbReference>
<evidence type="ECO:0000256" key="1">
    <source>
        <dbReference type="ARBA" id="ARBA00010116"/>
    </source>
</evidence>
<organism evidence="5 6">
    <name type="scientific">Halopelagius inordinatus</name>
    <dbReference type="NCBI Taxonomy" id="553467"/>
    <lineage>
        <taxon>Archaea</taxon>
        <taxon>Methanobacteriati</taxon>
        <taxon>Methanobacteriota</taxon>
        <taxon>Stenosarchaea group</taxon>
        <taxon>Halobacteria</taxon>
        <taxon>Halobacteriales</taxon>
        <taxon>Haloferacaceae</taxon>
    </lineage>
</organism>
<evidence type="ECO:0000259" key="4">
    <source>
        <dbReference type="PROSITE" id="PS51820"/>
    </source>
</evidence>
<dbReference type="SUPFAM" id="SSF49373">
    <property type="entry name" value="Invasin/intimin cell-adhesion fragments"/>
    <property type="match status" value="1"/>
</dbReference>
<dbReference type="InterPro" id="IPR013783">
    <property type="entry name" value="Ig-like_fold"/>
</dbReference>
<evidence type="ECO:0000256" key="3">
    <source>
        <dbReference type="SAM" id="Phobius"/>
    </source>
</evidence>
<protein>
    <submittedName>
        <fullName evidence="5">PA14 domain-containing protein</fullName>
    </submittedName>
</protein>
<dbReference type="OrthoDB" id="121941at2157"/>
<dbReference type="STRING" id="553467.SAMN04488063_2052"/>
<dbReference type="InterPro" id="IPR003344">
    <property type="entry name" value="Big_1_dom"/>
</dbReference>
<feature type="region of interest" description="Disordered" evidence="2">
    <location>
        <begin position="659"/>
        <end position="700"/>
    </location>
</feature>
<feature type="region of interest" description="Disordered" evidence="2">
    <location>
        <begin position="550"/>
        <end position="571"/>
    </location>
</feature>
<dbReference type="SUPFAM" id="SSF56988">
    <property type="entry name" value="Anthrax protective antigen"/>
    <property type="match status" value="1"/>
</dbReference>
<gene>
    <name evidence="5" type="ORF">SAMN04488063_2052</name>
</gene>
<sequence length="854" mass="90279">MRFRDDERAVTVQIGAVLLLGFVVISMSMYQATVVPDQNEEIEFQHNQQVHDEFTSLRGALVESASGPTTRPAELTLGTRYPSRTFFVNPGVASGSLRTRELGTFTVSNVATREDETDDYVSGSLKFSTESLAYTPNYNRRQEAPTTVYENTVAYNRFDSGYNGTLSGQSLVNGRTLSPVLLTGNYSESGVGTASVDVRSVSPAVRTVPVTSNDSNRNVTLTVPTELTASNWTTILESAEQLDGSGNTANGAYVHDVRPGPGDSVVIEMERGPTYDLRVGAVGVGNGVEQPSAHYLTRVGGAPYSIQSDATATLTFEVRDRYNNPLSGESVNLSVQNGSGDLVAPNGTESGTLSNVRTDADGRVTVEYVPDGTETVEIRASFDKEPSDGSYDGSSRSDVTTAFEVYAAGSGGGGDSSSLYDLEWHVDEIVSQDGVSESGSSDVDIVIDQSVVGNTVDMTARATSGTDRIAGVGVDYASNDSAVVSFDGENTEGTTESDGRSTAAMSVLGADDRAKVYASAAEDSDVLTVELVGEPSGLYYRYYEGDFGSDDQPSDLDLDNRTPEKTGNVPQFSISPRDRGDDIAFAFTGYIDVPSDGQYTFYTNSDDGSWLYIDGDQVVDNGGEHAVQEASGTVTLDGGRHNITVYFYENRGEEVLTVSWLPPGGTKEEVPSSVLSPRTPSAGDSGGGDGSGSGGTAASSVSYVSDSGLAKANGGPTSGAQFKIRNDGSDSVTVTNIQIETGASQARQIREDAGGEYQDGQHEVFIDASTDGLLEMDGGPPYYGDTGTPYRLGDTESLTQDAILNSGSQATIYMYQFQNNGGSPVDMTNSEVTVTLTYADGSSETITFTATDPY</sequence>
<reference evidence="6" key="1">
    <citation type="submission" date="2016-10" db="EMBL/GenBank/DDBJ databases">
        <authorList>
            <person name="Varghese N."/>
            <person name="Submissions S."/>
        </authorList>
    </citation>
    <scope>NUCLEOTIDE SEQUENCE [LARGE SCALE GENOMIC DNA]</scope>
    <source>
        <strain evidence="6">CGMCC 1.7739</strain>
    </source>
</reference>
<dbReference type="SMART" id="SM00758">
    <property type="entry name" value="PA14"/>
    <property type="match status" value="1"/>
</dbReference>
<proteinExistence type="inferred from homology"/>
<comment type="similarity">
    <text evidence="1">Belongs to the intimin/invasin family.</text>
</comment>
<feature type="domain" description="PA14" evidence="4">
    <location>
        <begin position="533"/>
        <end position="674"/>
    </location>
</feature>
<keyword evidence="6" id="KW-1185">Reference proteome</keyword>
<feature type="compositionally biased region" description="Gly residues" evidence="2">
    <location>
        <begin position="684"/>
        <end position="695"/>
    </location>
</feature>
<feature type="transmembrane region" description="Helical" evidence="3">
    <location>
        <begin position="12"/>
        <end position="30"/>
    </location>
</feature>
<dbReference type="Gene3D" id="3.90.182.10">
    <property type="entry name" value="Toxin - Anthrax Protective Antigen,domain 1"/>
    <property type="match status" value="1"/>
</dbReference>
<keyword evidence="3" id="KW-0812">Transmembrane</keyword>
<keyword evidence="3" id="KW-0472">Membrane</keyword>
<evidence type="ECO:0000256" key="2">
    <source>
        <dbReference type="SAM" id="MobiDB-lite"/>
    </source>
</evidence>
<dbReference type="InterPro" id="IPR011658">
    <property type="entry name" value="PA14_dom"/>
</dbReference>
<dbReference type="SMART" id="SM00634">
    <property type="entry name" value="BID_1"/>
    <property type="match status" value="1"/>
</dbReference>
<evidence type="ECO:0000313" key="5">
    <source>
        <dbReference type="EMBL" id="SFG43960.1"/>
    </source>
</evidence>
<dbReference type="EMBL" id="FOOQ01000002">
    <property type="protein sequence ID" value="SFG43960.1"/>
    <property type="molecule type" value="Genomic_DNA"/>
</dbReference>
<dbReference type="AlphaFoldDB" id="A0A1I2RU18"/>
<dbReference type="Proteomes" id="UP000198876">
    <property type="component" value="Unassembled WGS sequence"/>
</dbReference>
<dbReference type="InterPro" id="IPR008964">
    <property type="entry name" value="Invasin/intimin_cell_adhesion"/>
</dbReference>
<name>A0A1I2RU18_9EURY</name>
<keyword evidence="3" id="KW-1133">Transmembrane helix</keyword>